<keyword evidence="1" id="KW-0732">Signal</keyword>
<dbReference type="AlphaFoldDB" id="A0A3B5LMP7"/>
<organism evidence="3 4">
    <name type="scientific">Xiphophorus couchianus</name>
    <name type="common">Monterrey platyfish</name>
    <dbReference type="NCBI Taxonomy" id="32473"/>
    <lineage>
        <taxon>Eukaryota</taxon>
        <taxon>Metazoa</taxon>
        <taxon>Chordata</taxon>
        <taxon>Craniata</taxon>
        <taxon>Vertebrata</taxon>
        <taxon>Euteleostomi</taxon>
        <taxon>Actinopterygii</taxon>
        <taxon>Neopterygii</taxon>
        <taxon>Teleostei</taxon>
        <taxon>Neoteleostei</taxon>
        <taxon>Acanthomorphata</taxon>
        <taxon>Ovalentaria</taxon>
        <taxon>Atherinomorphae</taxon>
        <taxon>Cyprinodontiformes</taxon>
        <taxon>Poeciliidae</taxon>
        <taxon>Poeciliinae</taxon>
        <taxon>Xiphophorus</taxon>
    </lineage>
</organism>
<protein>
    <recommendedName>
        <fullName evidence="2">Retrotransposon gag domain-containing protein</fullName>
    </recommendedName>
</protein>
<feature type="signal peptide" evidence="1">
    <location>
        <begin position="1"/>
        <end position="22"/>
    </location>
</feature>
<evidence type="ECO:0000313" key="4">
    <source>
        <dbReference type="Proteomes" id="UP000261380"/>
    </source>
</evidence>
<dbReference type="InterPro" id="IPR005162">
    <property type="entry name" value="Retrotrans_gag_dom"/>
</dbReference>
<evidence type="ECO:0000259" key="2">
    <source>
        <dbReference type="Pfam" id="PF03732"/>
    </source>
</evidence>
<feature type="domain" description="Retrotransposon gag" evidence="2">
    <location>
        <begin position="7"/>
        <end position="97"/>
    </location>
</feature>
<reference evidence="3" key="1">
    <citation type="submission" date="2025-08" db="UniProtKB">
        <authorList>
            <consortium name="Ensembl"/>
        </authorList>
    </citation>
    <scope>IDENTIFICATION</scope>
</reference>
<proteinExistence type="predicted"/>
<evidence type="ECO:0000256" key="1">
    <source>
        <dbReference type="SAM" id="SignalP"/>
    </source>
</evidence>
<dbReference type="STRING" id="32473.ENSXCOP00000009129"/>
<reference evidence="3" key="2">
    <citation type="submission" date="2025-09" db="UniProtKB">
        <authorList>
            <consortium name="Ensembl"/>
        </authorList>
    </citation>
    <scope>IDENTIFICATION</scope>
</reference>
<dbReference type="GeneTree" id="ENSGT01120000276571"/>
<dbReference type="Pfam" id="PF03732">
    <property type="entry name" value="Retrotrans_gag"/>
    <property type="match status" value="1"/>
</dbReference>
<name>A0A3B5LMP7_9TELE</name>
<accession>A0A3B5LMP7</accession>
<dbReference type="Proteomes" id="UP000261380">
    <property type="component" value="Unplaced"/>
</dbReference>
<keyword evidence="4" id="KW-1185">Reference proteome</keyword>
<feature type="chain" id="PRO_5017409740" description="Retrotransposon gag domain-containing protein" evidence="1">
    <location>
        <begin position="23"/>
        <end position="98"/>
    </location>
</feature>
<dbReference type="Ensembl" id="ENSXCOT00000009240.1">
    <property type="protein sequence ID" value="ENSXCOP00000009129.1"/>
    <property type="gene ID" value="ENSXCOG00000006965.1"/>
</dbReference>
<evidence type="ECO:0000313" key="3">
    <source>
        <dbReference type="Ensembl" id="ENSXCOP00000009129.1"/>
    </source>
</evidence>
<sequence>EGAKIAFIISLLTGQALDWAEARFPTSTDFGCTFNDFLKEFQQVCSQESNKTSNFQDLWMIKQGQWSVADFAIDFRIRVTASGWNAPALKSAYFRGLS</sequence>